<dbReference type="OrthoDB" id="5505393at2"/>
<evidence type="ECO:0008006" key="5">
    <source>
        <dbReference type="Google" id="ProtNLM"/>
    </source>
</evidence>
<protein>
    <recommendedName>
        <fullName evidence="5">PEGA domain-containing protein</fullName>
    </recommendedName>
</protein>
<evidence type="ECO:0000313" key="4">
    <source>
        <dbReference type="Proteomes" id="UP000440224"/>
    </source>
</evidence>
<organism evidence="3 4">
    <name type="scientific">Polyangium spumosum</name>
    <dbReference type="NCBI Taxonomy" id="889282"/>
    <lineage>
        <taxon>Bacteria</taxon>
        <taxon>Pseudomonadati</taxon>
        <taxon>Myxococcota</taxon>
        <taxon>Polyangia</taxon>
        <taxon>Polyangiales</taxon>
        <taxon>Polyangiaceae</taxon>
        <taxon>Polyangium</taxon>
    </lineage>
</organism>
<keyword evidence="2" id="KW-0732">Signal</keyword>
<evidence type="ECO:0000256" key="2">
    <source>
        <dbReference type="SAM" id="SignalP"/>
    </source>
</evidence>
<comment type="caution">
    <text evidence="3">The sequence shown here is derived from an EMBL/GenBank/DDBJ whole genome shotgun (WGS) entry which is preliminary data.</text>
</comment>
<keyword evidence="1" id="KW-1133">Transmembrane helix</keyword>
<proteinExistence type="predicted"/>
<gene>
    <name evidence="3" type="ORF">GF068_32125</name>
</gene>
<evidence type="ECO:0000313" key="3">
    <source>
        <dbReference type="EMBL" id="MRG96537.1"/>
    </source>
</evidence>
<feature type="chain" id="PRO_5027032600" description="PEGA domain-containing protein" evidence="2">
    <location>
        <begin position="39"/>
        <end position="342"/>
    </location>
</feature>
<dbReference type="SUPFAM" id="SSF48452">
    <property type="entry name" value="TPR-like"/>
    <property type="match status" value="1"/>
</dbReference>
<dbReference type="EMBL" id="WJIE01000012">
    <property type="protein sequence ID" value="MRG96537.1"/>
    <property type="molecule type" value="Genomic_DNA"/>
</dbReference>
<accession>A0A6N7PYA1</accession>
<keyword evidence="4" id="KW-1185">Reference proteome</keyword>
<reference evidence="3 4" key="1">
    <citation type="submission" date="2019-10" db="EMBL/GenBank/DDBJ databases">
        <title>A soil myxobacterium in the family Polyangiaceae.</title>
        <authorList>
            <person name="Li Y."/>
            <person name="Wang J."/>
        </authorList>
    </citation>
    <scope>NUCLEOTIDE SEQUENCE [LARGE SCALE GENOMIC DNA]</scope>
    <source>
        <strain evidence="3 4">DSM 14734</strain>
    </source>
</reference>
<dbReference type="Gene3D" id="1.25.40.10">
    <property type="entry name" value="Tetratricopeptide repeat domain"/>
    <property type="match status" value="1"/>
</dbReference>
<dbReference type="RefSeq" id="WP_153823347.1">
    <property type="nucleotide sequence ID" value="NZ_WJIE01000012.1"/>
</dbReference>
<keyword evidence="1" id="KW-0472">Membrane</keyword>
<keyword evidence="1" id="KW-0812">Transmembrane</keyword>
<feature type="transmembrane region" description="Helical" evidence="1">
    <location>
        <begin position="285"/>
        <end position="308"/>
    </location>
</feature>
<dbReference type="AlphaFoldDB" id="A0A6N7PYA1"/>
<evidence type="ECO:0000256" key="1">
    <source>
        <dbReference type="SAM" id="Phobius"/>
    </source>
</evidence>
<sequence>MRTPRSSTASSKTSPARLRAVALTLAAAITLAHAPAAAQGGDNKAIAEEAFVRGREFMDQGKPAEACPRFEESVRLDPSVGALLNLALCSDQLGRTATAWARYKEAANLARATGQTDRQRIAEEFADKLAPRLSRLRINVDKPAAGLVIKRNGEVLGSALLGEPIPVDPGEHTIEAAAPGFLPWSTKVVVGKDADQKVVSVPALAAAPSARGPVDEGGARGAEKSSNGLRTAAFIAGGVGIAALGVGAVMGGLATSDVGEADPLCPAKKCSAAGFALVEGAQTKALASTIGFGVGAAALGAGVVLFLVSRSPAKEPGAEAARAWLVPSFGPHGGGASILGSF</sequence>
<name>A0A6N7PYA1_9BACT</name>
<feature type="signal peptide" evidence="2">
    <location>
        <begin position="1"/>
        <end position="38"/>
    </location>
</feature>
<dbReference type="InterPro" id="IPR011990">
    <property type="entry name" value="TPR-like_helical_dom_sf"/>
</dbReference>
<dbReference type="Proteomes" id="UP000440224">
    <property type="component" value="Unassembled WGS sequence"/>
</dbReference>